<keyword evidence="7 10" id="KW-0472">Membrane</keyword>
<keyword evidence="10" id="KW-1003">Cell membrane</keyword>
<gene>
    <name evidence="10 11" type="primary">atpG</name>
    <name evidence="11" type="ORF">COU46_03405</name>
</gene>
<dbReference type="GO" id="GO:0045259">
    <property type="term" value="C:proton-transporting ATP synthase complex"/>
    <property type="evidence" value="ECO:0007669"/>
    <property type="project" value="UniProtKB-KW"/>
</dbReference>
<evidence type="ECO:0000256" key="8">
    <source>
        <dbReference type="ARBA" id="ARBA00023196"/>
    </source>
</evidence>
<comment type="subcellular location">
    <subcellularLocation>
        <location evidence="10">Cell membrane</location>
        <topology evidence="10">Peripheral membrane protein</topology>
    </subcellularLocation>
    <subcellularLocation>
        <location evidence="2">Membrane</location>
        <topology evidence="2">Peripheral membrane protein</topology>
    </subcellularLocation>
</comment>
<evidence type="ECO:0000256" key="7">
    <source>
        <dbReference type="ARBA" id="ARBA00023136"/>
    </source>
</evidence>
<evidence type="ECO:0000256" key="5">
    <source>
        <dbReference type="ARBA" id="ARBA00022781"/>
    </source>
</evidence>
<dbReference type="InterPro" id="IPR035968">
    <property type="entry name" value="ATP_synth_F1_ATPase_gsu"/>
</dbReference>
<keyword evidence="6 10" id="KW-0406">Ion transport</keyword>
<dbReference type="Pfam" id="PF00231">
    <property type="entry name" value="ATP-synt"/>
    <property type="match status" value="1"/>
</dbReference>
<keyword evidence="4 10" id="KW-0813">Transport</keyword>
<evidence type="ECO:0000256" key="4">
    <source>
        <dbReference type="ARBA" id="ARBA00022448"/>
    </source>
</evidence>
<dbReference type="CDD" id="cd12151">
    <property type="entry name" value="F1-ATPase_gamma"/>
    <property type="match status" value="1"/>
</dbReference>
<comment type="subunit">
    <text evidence="10">F-type ATPases have 2 components, CF(1) - the catalytic core - and CF(0) - the membrane proton channel. CF(1) has five subunits: alpha(3), beta(3), gamma(1), delta(1), epsilon(1). CF(0) has three main subunits: a, b and c.</text>
</comment>
<name>A0A2H0TEW9_9BACT</name>
<evidence type="ECO:0000256" key="6">
    <source>
        <dbReference type="ARBA" id="ARBA00023065"/>
    </source>
</evidence>
<evidence type="ECO:0000256" key="9">
    <source>
        <dbReference type="ARBA" id="ARBA00023310"/>
    </source>
</evidence>
<evidence type="ECO:0000256" key="3">
    <source>
        <dbReference type="ARBA" id="ARBA00007681"/>
    </source>
</evidence>
<reference evidence="12" key="1">
    <citation type="submission" date="2017-09" db="EMBL/GenBank/DDBJ databases">
        <title>Depth-based differentiation of microbial function through sediment-hosted aquifers and enrichment of novel symbionts in the deep terrestrial subsurface.</title>
        <authorList>
            <person name="Probst A.J."/>
            <person name="Ladd B."/>
            <person name="Jarett J.K."/>
            <person name="Geller-Mcgrath D.E."/>
            <person name="Sieber C.M.K."/>
            <person name="Emerson J.B."/>
            <person name="Anantharaman K."/>
            <person name="Thomas B.C."/>
            <person name="Malmstrom R."/>
            <person name="Stieglmeier M."/>
            <person name="Klingl A."/>
            <person name="Woyke T."/>
            <person name="Ryan C.M."/>
            <person name="Banfield J.F."/>
        </authorList>
    </citation>
    <scope>NUCLEOTIDE SEQUENCE [LARGE SCALE GENOMIC DNA]</scope>
</reference>
<comment type="caution">
    <text evidence="11">The sequence shown here is derived from an EMBL/GenBank/DDBJ whole genome shotgun (WGS) entry which is preliminary data.</text>
</comment>
<evidence type="ECO:0000313" key="11">
    <source>
        <dbReference type="EMBL" id="PIR70090.1"/>
    </source>
</evidence>
<organism evidence="11 12">
    <name type="scientific">Candidatus Niyogibacteria bacterium CG10_big_fil_rev_8_21_14_0_10_42_19</name>
    <dbReference type="NCBI Taxonomy" id="1974725"/>
    <lineage>
        <taxon>Bacteria</taxon>
        <taxon>Candidatus Niyogiibacteriota</taxon>
    </lineage>
</organism>
<protein>
    <recommendedName>
        <fullName evidence="10">ATP synthase gamma chain</fullName>
    </recommendedName>
    <alternativeName>
        <fullName evidence="10">ATP synthase F1 sector gamma subunit</fullName>
    </alternativeName>
    <alternativeName>
        <fullName evidence="10">F-ATPase gamma subunit</fullName>
    </alternativeName>
</protein>
<dbReference type="GO" id="GO:0046933">
    <property type="term" value="F:proton-transporting ATP synthase activity, rotational mechanism"/>
    <property type="evidence" value="ECO:0007669"/>
    <property type="project" value="UniProtKB-UniRule"/>
</dbReference>
<dbReference type="Gene3D" id="3.40.1380.10">
    <property type="match status" value="1"/>
</dbReference>
<evidence type="ECO:0000256" key="2">
    <source>
        <dbReference type="ARBA" id="ARBA00004170"/>
    </source>
</evidence>
<dbReference type="AlphaFoldDB" id="A0A2H0TEW9"/>
<evidence type="ECO:0000256" key="1">
    <source>
        <dbReference type="ARBA" id="ARBA00003456"/>
    </source>
</evidence>
<dbReference type="InterPro" id="IPR000131">
    <property type="entry name" value="ATP_synth_F1_gsu"/>
</dbReference>
<dbReference type="GO" id="GO:0005524">
    <property type="term" value="F:ATP binding"/>
    <property type="evidence" value="ECO:0007669"/>
    <property type="project" value="UniProtKB-UniRule"/>
</dbReference>
<dbReference type="PRINTS" id="PR00126">
    <property type="entry name" value="ATPASEGAMMA"/>
</dbReference>
<dbReference type="Gene3D" id="1.10.287.80">
    <property type="entry name" value="ATP synthase, gamma subunit, helix hairpin domain"/>
    <property type="match status" value="1"/>
</dbReference>
<dbReference type="HAMAP" id="MF_00815">
    <property type="entry name" value="ATP_synth_gamma_bact"/>
    <property type="match status" value="1"/>
</dbReference>
<keyword evidence="5 10" id="KW-0375">Hydrogen ion transport</keyword>
<dbReference type="EMBL" id="PFCN01000037">
    <property type="protein sequence ID" value="PIR70090.1"/>
    <property type="molecule type" value="Genomic_DNA"/>
</dbReference>
<evidence type="ECO:0000313" key="12">
    <source>
        <dbReference type="Proteomes" id="UP000229383"/>
    </source>
</evidence>
<dbReference type="PANTHER" id="PTHR11693:SF22">
    <property type="entry name" value="ATP SYNTHASE SUBUNIT GAMMA, MITOCHONDRIAL"/>
    <property type="match status" value="1"/>
</dbReference>
<dbReference type="GO" id="GO:0042777">
    <property type="term" value="P:proton motive force-driven plasma membrane ATP synthesis"/>
    <property type="evidence" value="ECO:0007669"/>
    <property type="project" value="UniProtKB-UniRule"/>
</dbReference>
<comment type="similarity">
    <text evidence="3 10">Belongs to the ATPase gamma chain family.</text>
</comment>
<accession>A0A2H0TEW9</accession>
<dbReference type="SUPFAM" id="SSF52943">
    <property type="entry name" value="ATP synthase (F1-ATPase), gamma subunit"/>
    <property type="match status" value="1"/>
</dbReference>
<evidence type="ECO:0000256" key="10">
    <source>
        <dbReference type="HAMAP-Rule" id="MF_00815"/>
    </source>
</evidence>
<dbReference type="GO" id="GO:0005886">
    <property type="term" value="C:plasma membrane"/>
    <property type="evidence" value="ECO:0007669"/>
    <property type="project" value="UniProtKB-SubCell"/>
</dbReference>
<keyword evidence="9 10" id="KW-0066">ATP synthesis</keyword>
<dbReference type="NCBIfam" id="TIGR01146">
    <property type="entry name" value="ATPsyn_F1gamma"/>
    <property type="match status" value="1"/>
</dbReference>
<proteinExistence type="inferred from homology"/>
<dbReference type="Proteomes" id="UP000229383">
    <property type="component" value="Unassembled WGS sequence"/>
</dbReference>
<sequence length="311" mass="34868">MQSTQSLKRRIRAVINTAQITKAMEMVAANKMRKSQVVALNSRPYAIKSLELLRELTKRTSVIPSLMKTPETKKENKPLIILICADKGLAGSFNSNVFRKFEKKFGGEKGSYVYAAVGKKAEEYLSRKNIPAQTSFIKFGDHAAPEETQTFANFIIDGFLAGNWSKIITVSTYFRTTLRQDVLIRELLPVTFNAIDRDIKEIAPEHGRFAPTSEDAGCHIFENYGYLIEPTTKKGSVKLIENLSKHLVEMMMYHLILESNASEHSARMVAMKNASDNASELKDDLQLIFNKSRQAGITRELAEITAGANIN</sequence>
<keyword evidence="8 10" id="KW-0139">CF(1)</keyword>
<dbReference type="PANTHER" id="PTHR11693">
    <property type="entry name" value="ATP SYNTHASE GAMMA CHAIN"/>
    <property type="match status" value="1"/>
</dbReference>
<comment type="function">
    <text evidence="1 10">Produces ATP from ADP in the presence of a proton gradient across the membrane. The gamma chain is believed to be important in regulating ATPase activity and the flow of protons through the CF(0) complex.</text>
</comment>